<evidence type="ECO:0000313" key="2">
    <source>
        <dbReference type="EMBL" id="AWB65710.1"/>
    </source>
</evidence>
<proteinExistence type="predicted"/>
<dbReference type="KEGG" id="cate:C2869_04315"/>
<accession>A0A2S0VNQ5</accession>
<gene>
    <name evidence="2" type="ORF">C2869_04315</name>
</gene>
<dbReference type="AlphaFoldDB" id="A0A2S0VNQ5"/>
<evidence type="ECO:0000256" key="1">
    <source>
        <dbReference type="SAM" id="SignalP"/>
    </source>
</evidence>
<dbReference type="EMBL" id="CP026604">
    <property type="protein sequence ID" value="AWB65710.1"/>
    <property type="molecule type" value="Genomic_DNA"/>
</dbReference>
<name>A0A2S0VNQ5_9ALTE</name>
<sequence>MKKVCWLLIACGLCLSVSSMAEPQKKRKFGPPPEAIEACKGKAEGQEVSFTTRRGDELDATCRKLPEFLVAVPNKHKLKAGKHKKS</sequence>
<dbReference type="OrthoDB" id="5704257at2"/>
<organism evidence="2 3">
    <name type="scientific">Saccharobesus litoralis</name>
    <dbReference type="NCBI Taxonomy" id="2172099"/>
    <lineage>
        <taxon>Bacteria</taxon>
        <taxon>Pseudomonadati</taxon>
        <taxon>Pseudomonadota</taxon>
        <taxon>Gammaproteobacteria</taxon>
        <taxon>Alteromonadales</taxon>
        <taxon>Alteromonadaceae</taxon>
        <taxon>Saccharobesus</taxon>
    </lineage>
</organism>
<keyword evidence="3" id="KW-1185">Reference proteome</keyword>
<protein>
    <submittedName>
        <fullName evidence="2">Uncharacterized protein</fullName>
    </submittedName>
</protein>
<reference evidence="2 3" key="1">
    <citation type="submission" date="2018-01" db="EMBL/GenBank/DDBJ databases">
        <title>Genome sequence of a Cantenovulum-like bacteria.</title>
        <authorList>
            <person name="Tan W.R."/>
            <person name="Lau N.-S."/>
            <person name="Go F."/>
            <person name="Amirul A.-A.A."/>
        </authorList>
    </citation>
    <scope>NUCLEOTIDE SEQUENCE [LARGE SCALE GENOMIC DNA]</scope>
    <source>
        <strain evidence="2 3">CCB-QB4</strain>
    </source>
</reference>
<evidence type="ECO:0000313" key="3">
    <source>
        <dbReference type="Proteomes" id="UP000244441"/>
    </source>
</evidence>
<dbReference type="RefSeq" id="WP_108601784.1">
    <property type="nucleotide sequence ID" value="NZ_CP026604.1"/>
</dbReference>
<dbReference type="Proteomes" id="UP000244441">
    <property type="component" value="Chromosome"/>
</dbReference>
<feature type="signal peptide" evidence="1">
    <location>
        <begin position="1"/>
        <end position="21"/>
    </location>
</feature>
<feature type="chain" id="PRO_5015721119" evidence="1">
    <location>
        <begin position="22"/>
        <end position="86"/>
    </location>
</feature>
<keyword evidence="1" id="KW-0732">Signal</keyword>